<evidence type="ECO:0000313" key="3">
    <source>
        <dbReference type="Proteomes" id="UP000193355"/>
    </source>
</evidence>
<dbReference type="EMBL" id="FXBB01000065">
    <property type="protein sequence ID" value="SMG52570.1"/>
    <property type="molecule type" value="Genomic_DNA"/>
</dbReference>
<protein>
    <recommendedName>
        <fullName evidence="4">O-Antigen ligase</fullName>
    </recommendedName>
</protein>
<keyword evidence="1" id="KW-1133">Transmembrane helix</keyword>
<dbReference type="STRING" id="561720.SAMN06275492_1651"/>
<feature type="transmembrane region" description="Helical" evidence="1">
    <location>
        <begin position="160"/>
        <end position="179"/>
    </location>
</feature>
<keyword evidence="3" id="KW-1185">Reference proteome</keyword>
<organism evidence="2 3">
    <name type="scientific">Dethiosulfovibrio salsuginis</name>
    <dbReference type="NCBI Taxonomy" id="561720"/>
    <lineage>
        <taxon>Bacteria</taxon>
        <taxon>Thermotogati</taxon>
        <taxon>Synergistota</taxon>
        <taxon>Synergistia</taxon>
        <taxon>Synergistales</taxon>
        <taxon>Dethiosulfovibrionaceae</taxon>
        <taxon>Dethiosulfovibrio</taxon>
    </lineage>
</organism>
<feature type="transmembrane region" description="Helical" evidence="1">
    <location>
        <begin position="357"/>
        <end position="378"/>
    </location>
</feature>
<dbReference type="Proteomes" id="UP000193355">
    <property type="component" value="Unassembled WGS sequence"/>
</dbReference>
<evidence type="ECO:0000256" key="1">
    <source>
        <dbReference type="SAM" id="Phobius"/>
    </source>
</evidence>
<evidence type="ECO:0000313" key="2">
    <source>
        <dbReference type="EMBL" id="SMG52570.1"/>
    </source>
</evidence>
<gene>
    <name evidence="2" type="ORF">SAMN06275492_1651</name>
</gene>
<feature type="transmembrane region" description="Helical" evidence="1">
    <location>
        <begin position="105"/>
        <end position="127"/>
    </location>
</feature>
<reference evidence="3" key="1">
    <citation type="submission" date="2017-04" db="EMBL/GenBank/DDBJ databases">
        <authorList>
            <person name="Varghese N."/>
            <person name="Submissions S."/>
        </authorList>
    </citation>
    <scope>NUCLEOTIDE SEQUENCE [LARGE SCALE GENOMIC DNA]</scope>
    <source>
        <strain evidence="3">USBA 82</strain>
    </source>
</reference>
<feature type="transmembrane region" description="Helical" evidence="1">
    <location>
        <begin position="185"/>
        <end position="218"/>
    </location>
</feature>
<evidence type="ECO:0008006" key="4">
    <source>
        <dbReference type="Google" id="ProtNLM"/>
    </source>
</evidence>
<keyword evidence="1" id="KW-0472">Membrane</keyword>
<sequence length="392" mass="44441">MRKAYLIFFLFLFYRIVLFSRILDFRVSMGLMFFLLFSLGWKSKKSSLLYLSSHVYTICLSLLPLLINQSNDVALIKTLIGTFLCSAAICVLIEHKCIDMVKKEAIGVVLLGAIFQIIVGVLFFIFIEARSKLFALEVVSEGTMSNIELMRLIGLGGVKYFGAGIYFGVVALIAMGFFMAKRRPLLAWTVSLFFALTGSLFARTTLVSLPLLFVLFILSSKSKTMAIMRISGILLTVALLILALHNIYKDEPLYRWGLEPIYNLLEHGQLKTSSSDVLKTMYTFPDRTHTYIFGDGKYVNRDVMGRESGYYMHTDVGYMRLLYYGGVPMVIAYFIPYMVATVLYLKSRPQKTEKYVFLSLIAFLLILNLKGLASVNFATDIFLFSSLKRGNF</sequence>
<proteinExistence type="predicted"/>
<keyword evidence="1" id="KW-0812">Transmembrane</keyword>
<dbReference type="AlphaFoldDB" id="A0A1X7LFV8"/>
<feature type="transmembrane region" description="Helical" evidence="1">
    <location>
        <begin position="230"/>
        <end position="248"/>
    </location>
</feature>
<name>A0A1X7LFV8_9BACT</name>
<feature type="transmembrane region" description="Helical" evidence="1">
    <location>
        <begin position="73"/>
        <end position="93"/>
    </location>
</feature>
<accession>A0A1X7LFV8</accession>
<feature type="transmembrane region" description="Helical" evidence="1">
    <location>
        <begin position="321"/>
        <end position="345"/>
    </location>
</feature>
<feature type="transmembrane region" description="Helical" evidence="1">
    <location>
        <begin position="48"/>
        <end position="67"/>
    </location>
</feature>